<keyword evidence="14" id="KW-1185">Reference proteome</keyword>
<dbReference type="GO" id="GO:0034362">
    <property type="term" value="C:low-density lipoprotein particle"/>
    <property type="evidence" value="ECO:0007669"/>
    <property type="project" value="TreeGrafter"/>
</dbReference>
<evidence type="ECO:0000256" key="9">
    <source>
        <dbReference type="ARBA" id="ARBA00023055"/>
    </source>
</evidence>
<dbReference type="InterPro" id="IPR012674">
    <property type="entry name" value="Calycin"/>
</dbReference>
<evidence type="ECO:0000256" key="11">
    <source>
        <dbReference type="ARBA" id="ARBA00025553"/>
    </source>
</evidence>
<comment type="subcellular location">
    <subcellularLocation>
        <location evidence="1">Secreted</location>
    </subcellularLocation>
</comment>
<dbReference type="GO" id="GO:0034384">
    <property type="term" value="P:high-density lipoprotein particle clearance"/>
    <property type="evidence" value="ECO:0007669"/>
    <property type="project" value="TreeGrafter"/>
</dbReference>
<dbReference type="EMBL" id="JAINUG010000460">
    <property type="protein sequence ID" value="KAJ8367674.1"/>
    <property type="molecule type" value="Genomic_DNA"/>
</dbReference>
<evidence type="ECO:0000256" key="10">
    <source>
        <dbReference type="ARBA" id="ARBA00023157"/>
    </source>
</evidence>
<accession>A0AAD7W0R0</accession>
<keyword evidence="8" id="KW-0345">HDL</keyword>
<evidence type="ECO:0000256" key="1">
    <source>
        <dbReference type="ARBA" id="ARBA00004613"/>
    </source>
</evidence>
<keyword evidence="9" id="KW-0445">Lipid transport</keyword>
<keyword evidence="7 12" id="KW-0732">Signal</keyword>
<dbReference type="GO" id="GO:0005543">
    <property type="term" value="F:phospholipid binding"/>
    <property type="evidence" value="ECO:0007669"/>
    <property type="project" value="TreeGrafter"/>
</dbReference>
<protein>
    <recommendedName>
        <fullName evidence="4">Apolipoprotein M</fullName>
    </recommendedName>
</protein>
<dbReference type="Gene3D" id="2.40.128.20">
    <property type="match status" value="1"/>
</dbReference>
<gene>
    <name evidence="13" type="ORF">AAFF_G00313740</name>
</gene>
<dbReference type="Pfam" id="PF11032">
    <property type="entry name" value="ApoM"/>
    <property type="match status" value="1"/>
</dbReference>
<dbReference type="GO" id="GO:0034380">
    <property type="term" value="P:high-density lipoprotein particle assembly"/>
    <property type="evidence" value="ECO:0007669"/>
    <property type="project" value="TreeGrafter"/>
</dbReference>
<proteinExistence type="inferred from homology"/>
<evidence type="ECO:0000256" key="5">
    <source>
        <dbReference type="ARBA" id="ARBA00022448"/>
    </source>
</evidence>
<keyword evidence="6" id="KW-0964">Secreted</keyword>
<dbReference type="GO" id="GO:0034361">
    <property type="term" value="C:very-low-density lipoprotein particle"/>
    <property type="evidence" value="ECO:0007669"/>
    <property type="project" value="TreeGrafter"/>
</dbReference>
<evidence type="ECO:0000256" key="4">
    <source>
        <dbReference type="ARBA" id="ARBA00019937"/>
    </source>
</evidence>
<evidence type="ECO:0000313" key="13">
    <source>
        <dbReference type="EMBL" id="KAJ8367674.1"/>
    </source>
</evidence>
<evidence type="ECO:0000256" key="7">
    <source>
        <dbReference type="ARBA" id="ARBA00022729"/>
    </source>
</evidence>
<comment type="subunit">
    <text evidence="3">Interacts with LRP2; LRP2 mediates APOM renal uptake and subsequent lysosomal degradation.</text>
</comment>
<dbReference type="GO" id="GO:0034364">
    <property type="term" value="C:high-density lipoprotein particle"/>
    <property type="evidence" value="ECO:0007669"/>
    <property type="project" value="UniProtKB-KW"/>
</dbReference>
<evidence type="ECO:0000256" key="6">
    <source>
        <dbReference type="ARBA" id="ARBA00022525"/>
    </source>
</evidence>
<name>A0AAD7W0R0_9TELE</name>
<dbReference type="Proteomes" id="UP001221898">
    <property type="component" value="Unassembled WGS sequence"/>
</dbReference>
<comment type="function">
    <text evidence="11">Probably involved in lipid transport. Can bind sphingosine-1-phosphate, myristic acid, palmitic acid and stearic acid, retinol, all-trans-retinoic acid and 9-cis-retinoic acid.</text>
</comment>
<evidence type="ECO:0000313" key="14">
    <source>
        <dbReference type="Proteomes" id="UP001221898"/>
    </source>
</evidence>
<evidence type="ECO:0000256" key="3">
    <source>
        <dbReference type="ARBA" id="ARBA00011559"/>
    </source>
</evidence>
<keyword evidence="10" id="KW-1015">Disulfide bond</keyword>
<feature type="chain" id="PRO_5042098853" description="Apolipoprotein M" evidence="12">
    <location>
        <begin position="22"/>
        <end position="196"/>
    </location>
</feature>
<sequence>MLGKVWSLVLYVYGLFQGLWPCPGPQQLSVNHLASQRYQGTWYFIAAAGRRPSDIQQFTEMDNSVYHLQEATEDGTILLTGAYSLGHESPRCFTQAWTYHLLPDKEYLDLEGHPDRRTIFWSGEWLNCPDCIMMNELDLGEVEDKLSRIMLYARNSSLSSDIVQDFQSKWTCLGVKDFLILPRRREYCQLDGVTSI</sequence>
<dbReference type="PANTHER" id="PTHR32028">
    <property type="entry name" value="APOLIPOPROTEIN M"/>
    <property type="match status" value="1"/>
</dbReference>
<dbReference type="GO" id="GO:0033344">
    <property type="term" value="P:cholesterol efflux"/>
    <property type="evidence" value="ECO:0007669"/>
    <property type="project" value="TreeGrafter"/>
</dbReference>
<dbReference type="PANTHER" id="PTHR32028:SF1">
    <property type="entry name" value="APOLIPOPROTEIN M"/>
    <property type="match status" value="1"/>
</dbReference>
<comment type="caution">
    <text evidence="13">The sequence shown here is derived from an EMBL/GenBank/DDBJ whole genome shotgun (WGS) entry which is preliminary data.</text>
</comment>
<comment type="similarity">
    <text evidence="2">Belongs to the calycin superfamily. Lipocalin family. Highly divergent.</text>
</comment>
<dbReference type="GO" id="GO:0005319">
    <property type="term" value="F:lipid transporter activity"/>
    <property type="evidence" value="ECO:0007669"/>
    <property type="project" value="TreeGrafter"/>
</dbReference>
<dbReference type="InterPro" id="IPR022734">
    <property type="entry name" value="ApoM"/>
</dbReference>
<dbReference type="GO" id="GO:0034375">
    <property type="term" value="P:high-density lipoprotein particle remodeling"/>
    <property type="evidence" value="ECO:0007669"/>
    <property type="project" value="TreeGrafter"/>
</dbReference>
<evidence type="ECO:0000256" key="2">
    <source>
        <dbReference type="ARBA" id="ARBA00007071"/>
    </source>
</evidence>
<dbReference type="AlphaFoldDB" id="A0AAD7W0R0"/>
<reference evidence="13" key="1">
    <citation type="journal article" date="2023" name="Science">
        <title>Genome structures resolve the early diversification of teleost fishes.</title>
        <authorList>
            <person name="Parey E."/>
            <person name="Louis A."/>
            <person name="Montfort J."/>
            <person name="Bouchez O."/>
            <person name="Roques C."/>
            <person name="Iampietro C."/>
            <person name="Lluch J."/>
            <person name="Castinel A."/>
            <person name="Donnadieu C."/>
            <person name="Desvignes T."/>
            <person name="Floi Bucao C."/>
            <person name="Jouanno E."/>
            <person name="Wen M."/>
            <person name="Mejri S."/>
            <person name="Dirks R."/>
            <person name="Jansen H."/>
            <person name="Henkel C."/>
            <person name="Chen W.J."/>
            <person name="Zahm M."/>
            <person name="Cabau C."/>
            <person name="Klopp C."/>
            <person name="Thompson A.W."/>
            <person name="Robinson-Rechavi M."/>
            <person name="Braasch I."/>
            <person name="Lecointre G."/>
            <person name="Bobe J."/>
            <person name="Postlethwait J.H."/>
            <person name="Berthelot C."/>
            <person name="Roest Crollius H."/>
            <person name="Guiguen Y."/>
        </authorList>
    </citation>
    <scope>NUCLEOTIDE SEQUENCE</scope>
    <source>
        <strain evidence="13">NC1722</strain>
    </source>
</reference>
<dbReference type="SUPFAM" id="SSF50814">
    <property type="entry name" value="Lipocalins"/>
    <property type="match status" value="1"/>
</dbReference>
<evidence type="ECO:0000256" key="8">
    <source>
        <dbReference type="ARBA" id="ARBA00022850"/>
    </source>
</evidence>
<evidence type="ECO:0000256" key="12">
    <source>
        <dbReference type="SAM" id="SignalP"/>
    </source>
</evidence>
<organism evidence="13 14">
    <name type="scientific">Aldrovandia affinis</name>
    <dbReference type="NCBI Taxonomy" id="143900"/>
    <lineage>
        <taxon>Eukaryota</taxon>
        <taxon>Metazoa</taxon>
        <taxon>Chordata</taxon>
        <taxon>Craniata</taxon>
        <taxon>Vertebrata</taxon>
        <taxon>Euteleostomi</taxon>
        <taxon>Actinopterygii</taxon>
        <taxon>Neopterygii</taxon>
        <taxon>Teleostei</taxon>
        <taxon>Notacanthiformes</taxon>
        <taxon>Halosauridae</taxon>
        <taxon>Aldrovandia</taxon>
    </lineage>
</organism>
<keyword evidence="5" id="KW-0813">Transport</keyword>
<feature type="signal peptide" evidence="12">
    <location>
        <begin position="1"/>
        <end position="21"/>
    </location>
</feature>